<organism evidence="2 3">
    <name type="scientific">Effusibacillus consociatus</name>
    <dbReference type="NCBI Taxonomy" id="1117041"/>
    <lineage>
        <taxon>Bacteria</taxon>
        <taxon>Bacillati</taxon>
        <taxon>Bacillota</taxon>
        <taxon>Bacilli</taxon>
        <taxon>Bacillales</taxon>
        <taxon>Alicyclobacillaceae</taxon>
        <taxon>Effusibacillus</taxon>
    </lineage>
</organism>
<evidence type="ECO:0000313" key="2">
    <source>
        <dbReference type="EMBL" id="MFC4765803.1"/>
    </source>
</evidence>
<dbReference type="Gene3D" id="3.90.25.10">
    <property type="entry name" value="UDP-galactose 4-epimerase, domain 1"/>
    <property type="match status" value="1"/>
</dbReference>
<dbReference type="SUPFAM" id="SSF51735">
    <property type="entry name" value="NAD(P)-binding Rossmann-fold domains"/>
    <property type="match status" value="1"/>
</dbReference>
<dbReference type="GO" id="GO:0008446">
    <property type="term" value="F:GDP-mannose 4,6-dehydratase activity"/>
    <property type="evidence" value="ECO:0007669"/>
    <property type="project" value="UniProtKB-EC"/>
</dbReference>
<evidence type="ECO:0000259" key="1">
    <source>
        <dbReference type="Pfam" id="PF16363"/>
    </source>
</evidence>
<evidence type="ECO:0000313" key="3">
    <source>
        <dbReference type="Proteomes" id="UP001596002"/>
    </source>
</evidence>
<keyword evidence="2" id="KW-0456">Lyase</keyword>
<proteinExistence type="predicted"/>
<dbReference type="Pfam" id="PF16363">
    <property type="entry name" value="GDP_Man_Dehyd"/>
    <property type="match status" value="1"/>
</dbReference>
<keyword evidence="3" id="KW-1185">Reference proteome</keyword>
<accession>A0ABV9PVY3</accession>
<reference evidence="3" key="1">
    <citation type="journal article" date="2019" name="Int. J. Syst. Evol. Microbiol.">
        <title>The Global Catalogue of Microorganisms (GCM) 10K type strain sequencing project: providing services to taxonomists for standard genome sequencing and annotation.</title>
        <authorList>
            <consortium name="The Broad Institute Genomics Platform"/>
            <consortium name="The Broad Institute Genome Sequencing Center for Infectious Disease"/>
            <person name="Wu L."/>
            <person name="Ma J."/>
        </authorList>
    </citation>
    <scope>NUCLEOTIDE SEQUENCE [LARGE SCALE GENOMIC DNA]</scope>
    <source>
        <strain evidence="3">WYCCWR 12678</strain>
    </source>
</reference>
<feature type="domain" description="NAD(P)-binding" evidence="1">
    <location>
        <begin position="2"/>
        <end position="305"/>
    </location>
</feature>
<gene>
    <name evidence="2" type="ORF">ACFO8Q_00075</name>
</gene>
<dbReference type="InterPro" id="IPR016040">
    <property type="entry name" value="NAD(P)-bd_dom"/>
</dbReference>
<dbReference type="InterPro" id="IPR036291">
    <property type="entry name" value="NAD(P)-bd_dom_sf"/>
</dbReference>
<dbReference type="PANTHER" id="PTHR43000">
    <property type="entry name" value="DTDP-D-GLUCOSE 4,6-DEHYDRATASE-RELATED"/>
    <property type="match status" value="1"/>
</dbReference>
<dbReference type="EC" id="4.2.1.47" evidence="2"/>
<protein>
    <submittedName>
        <fullName evidence="2">GDP-mannose 4,6-dehydratase</fullName>
        <ecNumber evidence="2">4.2.1.47</ecNumber>
    </submittedName>
</protein>
<dbReference type="Gene3D" id="3.40.50.720">
    <property type="entry name" value="NAD(P)-binding Rossmann-like Domain"/>
    <property type="match status" value="1"/>
</dbReference>
<comment type="caution">
    <text evidence="2">The sequence shown here is derived from an EMBL/GenBank/DDBJ whole genome shotgun (WGS) entry which is preliminary data.</text>
</comment>
<sequence>MLITGCTGFLGSWLSNSLVKAEAIVIGLVRGGNLVNSHLFRLGCQKQMNLVYGRVEDFKTLLRVMSEHEVDTVFHLAAQAIVGKASQDSLATFETNIKGTWNVLEAARRTPSVKRVLVASSDKVYGTCDVLPCVETTPLQAIYPYDVSKSCVEHLCACYVHSFNLPVSITRCGNVFGGGDLNYNRLIPGTIYSLFKGNSPVIRSEGSSIRDYLYVEDGVEAYLCLAEKMEELKLSGEAFNFSLGSPVSAKQLVQQIIELMDSQLKPVILSETSKEIQNMFLSSQKAKKILGWQPKHSLDQGLRKTIQWYREFLS</sequence>
<name>A0ABV9PVY3_9BACL</name>
<dbReference type="RefSeq" id="WP_380023424.1">
    <property type="nucleotide sequence ID" value="NZ_JBHSHC010000002.1"/>
</dbReference>
<dbReference type="Proteomes" id="UP001596002">
    <property type="component" value="Unassembled WGS sequence"/>
</dbReference>
<dbReference type="EMBL" id="JBHSHC010000002">
    <property type="protein sequence ID" value="MFC4765803.1"/>
    <property type="molecule type" value="Genomic_DNA"/>
</dbReference>